<sequence length="221" mass="24653">MRVNADFSQVVLLDTQRMPWCDSPIQGVQRRLLDRLGGEVARATSIVRYAPGSHFAAHAHPGGEEFLVLQGVFEDEHGRYPAGTYVRNPPGSSHRPGSAEGCCLFVKLWQFAATDRQFVRLDTRQLADQAAQGSFPLFVDGYERVSLECWPADSEISLDCPDGAELLVLEGSLTWQTQRLEKQAWLRVPRHSSLRARATSEGVRFWLKTGHLRVVQTPPGA</sequence>
<name>A0A2I0CTV8_9PSED</name>
<accession>A0A2I0CTV8</accession>
<organism evidence="2 3">
    <name type="scientific">Pseudomonas fluvialis</name>
    <dbReference type="NCBI Taxonomy" id="1793966"/>
    <lineage>
        <taxon>Bacteria</taxon>
        <taxon>Pseudomonadati</taxon>
        <taxon>Pseudomonadota</taxon>
        <taxon>Gammaproteobacteria</taxon>
        <taxon>Pseudomonadales</taxon>
        <taxon>Pseudomonadaceae</taxon>
        <taxon>Pseudomonas</taxon>
    </lineage>
</organism>
<gene>
    <name evidence="2" type="ORF">CW360_03365</name>
</gene>
<comment type="caution">
    <text evidence="2">The sequence shown here is derived from an EMBL/GenBank/DDBJ whole genome shotgun (WGS) entry which is preliminary data.</text>
</comment>
<dbReference type="CDD" id="cd20303">
    <property type="entry name" value="cupin_ChrR_1"/>
    <property type="match status" value="1"/>
</dbReference>
<dbReference type="InterPro" id="IPR025979">
    <property type="entry name" value="ChrR-like_cupin_dom"/>
</dbReference>
<dbReference type="InterPro" id="IPR014710">
    <property type="entry name" value="RmlC-like_jellyroll"/>
</dbReference>
<reference evidence="3" key="1">
    <citation type="submission" date="2017-12" db="EMBL/GenBank/DDBJ databases">
        <authorList>
            <person name="Yu X.-Y."/>
        </authorList>
    </citation>
    <scope>NUCLEOTIDE SEQUENCE [LARGE SCALE GENOMIC DNA]</scope>
    <source>
        <strain evidence="3">ZYSR67-Z</strain>
    </source>
</reference>
<feature type="domain" description="ChrR-like cupin" evidence="1">
    <location>
        <begin position="9"/>
        <end position="112"/>
    </location>
</feature>
<dbReference type="SUPFAM" id="SSF51182">
    <property type="entry name" value="RmlC-like cupins"/>
    <property type="match status" value="2"/>
</dbReference>
<evidence type="ECO:0000313" key="3">
    <source>
        <dbReference type="Proteomes" id="UP000242861"/>
    </source>
</evidence>
<proteinExistence type="predicted"/>
<evidence type="ECO:0000313" key="2">
    <source>
        <dbReference type="EMBL" id="PKF72765.1"/>
    </source>
</evidence>
<dbReference type="AlphaFoldDB" id="A0A2I0CTV8"/>
<evidence type="ECO:0000259" key="1">
    <source>
        <dbReference type="Pfam" id="PF12973"/>
    </source>
</evidence>
<dbReference type="Gene3D" id="2.60.120.10">
    <property type="entry name" value="Jelly Rolls"/>
    <property type="match status" value="1"/>
</dbReference>
<dbReference type="Pfam" id="PF12973">
    <property type="entry name" value="Cupin_7"/>
    <property type="match status" value="1"/>
</dbReference>
<dbReference type="EMBL" id="PIYS01000003">
    <property type="protein sequence ID" value="PKF72765.1"/>
    <property type="molecule type" value="Genomic_DNA"/>
</dbReference>
<dbReference type="RefSeq" id="WP_101192752.1">
    <property type="nucleotide sequence ID" value="NZ_JBICLX010000007.1"/>
</dbReference>
<dbReference type="InterPro" id="IPR011051">
    <property type="entry name" value="RmlC_Cupin_sf"/>
</dbReference>
<dbReference type="Proteomes" id="UP000242861">
    <property type="component" value="Unassembled WGS sequence"/>
</dbReference>
<protein>
    <submittedName>
        <fullName evidence="2">Cupin</fullName>
    </submittedName>
</protein>